<keyword evidence="5" id="KW-0929">Antimicrobial</keyword>
<feature type="region of interest" description="Disordered" evidence="14">
    <location>
        <begin position="132"/>
        <end position="167"/>
    </location>
</feature>
<evidence type="ECO:0000256" key="5">
    <source>
        <dbReference type="ARBA" id="ARBA00022529"/>
    </source>
</evidence>
<evidence type="ECO:0000256" key="9">
    <source>
        <dbReference type="ARBA" id="ARBA00023022"/>
    </source>
</evidence>
<feature type="compositionally biased region" description="Basic and acidic residues" evidence="14">
    <location>
        <begin position="146"/>
        <end position="167"/>
    </location>
</feature>
<keyword evidence="11" id="KW-1015">Disulfide bond</keyword>
<keyword evidence="10" id="KW-0472">Membrane</keyword>
<organism evidence="16 17">
    <name type="scientific">Pantherophis guttatus</name>
    <name type="common">Corn snake</name>
    <name type="synonym">Elaphe guttata</name>
    <dbReference type="NCBI Taxonomy" id="94885"/>
    <lineage>
        <taxon>Eukaryota</taxon>
        <taxon>Metazoa</taxon>
        <taxon>Chordata</taxon>
        <taxon>Craniata</taxon>
        <taxon>Vertebrata</taxon>
        <taxon>Euteleostomi</taxon>
        <taxon>Lepidosauria</taxon>
        <taxon>Squamata</taxon>
        <taxon>Bifurcata</taxon>
        <taxon>Unidentata</taxon>
        <taxon>Episquamata</taxon>
        <taxon>Toxicofera</taxon>
        <taxon>Serpentes</taxon>
        <taxon>Colubroidea</taxon>
        <taxon>Colubridae</taxon>
        <taxon>Colubrinae</taxon>
        <taxon>Pantherophis</taxon>
    </lineage>
</organism>
<evidence type="ECO:0000256" key="8">
    <source>
        <dbReference type="ARBA" id="ARBA00022729"/>
    </source>
</evidence>
<dbReference type="InterPro" id="IPR001894">
    <property type="entry name" value="Cathelicidin-like"/>
</dbReference>
<evidence type="ECO:0000256" key="4">
    <source>
        <dbReference type="ARBA" id="ARBA00022525"/>
    </source>
</evidence>
<dbReference type="InterPro" id="IPR046350">
    <property type="entry name" value="Cystatin_sf"/>
</dbReference>
<dbReference type="GeneID" id="117656353"/>
<feature type="chain" id="PRO_5046923306" description="Vipericidin" evidence="15">
    <location>
        <begin position="23"/>
        <end position="200"/>
    </location>
</feature>
<comment type="similarity">
    <text evidence="3">Belongs to the cathelicidin family.</text>
</comment>
<evidence type="ECO:0000313" key="16">
    <source>
        <dbReference type="Proteomes" id="UP001652622"/>
    </source>
</evidence>
<dbReference type="InterPro" id="IPR018216">
    <property type="entry name" value="Cathelicidin_CS"/>
</dbReference>
<keyword evidence="4" id="KW-0964">Secreted</keyword>
<keyword evidence="8 15" id="KW-0732">Signal</keyword>
<keyword evidence="7" id="KW-0165">Cleavage on pair of basic residues</keyword>
<evidence type="ECO:0000256" key="15">
    <source>
        <dbReference type="SAM" id="SignalP"/>
    </source>
</evidence>
<keyword evidence="9" id="KW-0044">Antibiotic</keyword>
<feature type="signal peptide" evidence="15">
    <location>
        <begin position="1"/>
        <end position="22"/>
    </location>
</feature>
<evidence type="ECO:0000256" key="7">
    <source>
        <dbReference type="ARBA" id="ARBA00022685"/>
    </source>
</evidence>
<dbReference type="RefSeq" id="XP_060540644.1">
    <property type="nucleotide sequence ID" value="XM_060684661.1"/>
</dbReference>
<evidence type="ECO:0000256" key="3">
    <source>
        <dbReference type="ARBA" id="ARBA00005320"/>
    </source>
</evidence>
<dbReference type="Proteomes" id="UP001652622">
    <property type="component" value="Unplaced"/>
</dbReference>
<keyword evidence="12" id="KW-1053">Target membrane</keyword>
<protein>
    <recommendedName>
        <fullName evidence="13">Vipericidin</fullName>
    </recommendedName>
</protein>
<sequence>MEGSFWKTWLVVGALAVFGCSSLPHNKSLTYEKAVNLAVAIYNSKAGEDCVYRLLEVLAEPDWDPISESHQELNFTIKETMCLLEDVVFFDECDFKEDGVVRQCTGYYFFDERPPVIVLTCVVVGRMEEEKGEEVEKKEEEEEEENQAKNKKEEKKKEDEKEEKDQPKRVKRFLRVFKKLKKGLRKLFKKKKIVTGHVTS</sequence>
<gene>
    <name evidence="17" type="primary">LOC117656353</name>
</gene>
<comment type="subcellular location">
    <subcellularLocation>
        <location evidence="2">Secreted</location>
    </subcellularLocation>
    <subcellularLocation>
        <location evidence="1">Target cell membrane</location>
    </subcellularLocation>
</comment>
<evidence type="ECO:0000256" key="11">
    <source>
        <dbReference type="ARBA" id="ARBA00023157"/>
    </source>
</evidence>
<dbReference type="Gene3D" id="3.10.450.10">
    <property type="match status" value="1"/>
</dbReference>
<evidence type="ECO:0000256" key="2">
    <source>
        <dbReference type="ARBA" id="ARBA00004613"/>
    </source>
</evidence>
<dbReference type="PANTHER" id="PTHR10206">
    <property type="entry name" value="CATHELICIDIN"/>
    <property type="match status" value="1"/>
</dbReference>
<dbReference type="PANTHER" id="PTHR10206:SF4">
    <property type="entry name" value="NEUTROPHILIC GRANULE PROTEIN"/>
    <property type="match status" value="1"/>
</dbReference>
<dbReference type="Pfam" id="PF00666">
    <property type="entry name" value="Cathelicidins"/>
    <property type="match status" value="1"/>
</dbReference>
<proteinExistence type="inferred from homology"/>
<evidence type="ECO:0000256" key="6">
    <source>
        <dbReference type="ARBA" id="ARBA00022537"/>
    </source>
</evidence>
<evidence type="ECO:0000256" key="12">
    <source>
        <dbReference type="ARBA" id="ARBA00023298"/>
    </source>
</evidence>
<keyword evidence="16" id="KW-1185">Reference proteome</keyword>
<dbReference type="SUPFAM" id="SSF54403">
    <property type="entry name" value="Cystatin/monellin"/>
    <property type="match status" value="1"/>
</dbReference>
<dbReference type="PROSITE" id="PS51257">
    <property type="entry name" value="PROKAR_LIPOPROTEIN"/>
    <property type="match status" value="1"/>
</dbReference>
<evidence type="ECO:0000256" key="13">
    <source>
        <dbReference type="ARBA" id="ARBA00030320"/>
    </source>
</evidence>
<keyword evidence="6" id="KW-1052">Target cell membrane</keyword>
<reference evidence="17" key="1">
    <citation type="submission" date="2025-08" db="UniProtKB">
        <authorList>
            <consortium name="RefSeq"/>
        </authorList>
    </citation>
    <scope>IDENTIFICATION</scope>
    <source>
        <tissue evidence="17">Blood</tissue>
    </source>
</reference>
<evidence type="ECO:0000313" key="17">
    <source>
        <dbReference type="RefSeq" id="XP_060540644.1"/>
    </source>
</evidence>
<evidence type="ECO:0000256" key="14">
    <source>
        <dbReference type="SAM" id="MobiDB-lite"/>
    </source>
</evidence>
<evidence type="ECO:0000256" key="10">
    <source>
        <dbReference type="ARBA" id="ARBA00023136"/>
    </source>
</evidence>
<evidence type="ECO:0000256" key="1">
    <source>
        <dbReference type="ARBA" id="ARBA00004175"/>
    </source>
</evidence>
<dbReference type="PROSITE" id="PS00947">
    <property type="entry name" value="CATHELICIDINS_2"/>
    <property type="match status" value="1"/>
</dbReference>
<accession>A0ABM3YWZ4</accession>
<name>A0ABM3YWZ4_PANGU</name>